<sequence>MSSLRGAIPLLDRASCAGLFVVPQDPRRAIQSEYKFIQLAIPGPLILTTPKGSNQLEGGVSLKTSI</sequence>
<name>A0A5B0N912_PUCGR</name>
<accession>A0A5B0N912</accession>
<evidence type="ECO:0000313" key="1">
    <source>
        <dbReference type="EMBL" id="KAA1084904.1"/>
    </source>
</evidence>
<organism evidence="1 2">
    <name type="scientific">Puccinia graminis f. sp. tritici</name>
    <dbReference type="NCBI Taxonomy" id="56615"/>
    <lineage>
        <taxon>Eukaryota</taxon>
        <taxon>Fungi</taxon>
        <taxon>Dikarya</taxon>
        <taxon>Basidiomycota</taxon>
        <taxon>Pucciniomycotina</taxon>
        <taxon>Pucciniomycetes</taxon>
        <taxon>Pucciniales</taxon>
        <taxon>Pucciniaceae</taxon>
        <taxon>Puccinia</taxon>
    </lineage>
</organism>
<dbReference type="EMBL" id="VDEP01000425">
    <property type="protein sequence ID" value="KAA1084904.1"/>
    <property type="molecule type" value="Genomic_DNA"/>
</dbReference>
<reference evidence="1 2" key="1">
    <citation type="submission" date="2019-05" db="EMBL/GenBank/DDBJ databases">
        <title>Emergence of the Ug99 lineage of the wheat stem rust pathogen through somatic hybridization.</title>
        <authorList>
            <person name="Li F."/>
            <person name="Upadhyaya N.M."/>
            <person name="Sperschneider J."/>
            <person name="Matny O."/>
            <person name="Nguyen-Phuc H."/>
            <person name="Mago R."/>
            <person name="Raley C."/>
            <person name="Miller M.E."/>
            <person name="Silverstein K.A.T."/>
            <person name="Henningsen E."/>
            <person name="Hirsch C.D."/>
            <person name="Visser B."/>
            <person name="Pretorius Z.A."/>
            <person name="Steffenson B.J."/>
            <person name="Schwessinger B."/>
            <person name="Dodds P.N."/>
            <person name="Figueroa M."/>
        </authorList>
    </citation>
    <scope>NUCLEOTIDE SEQUENCE [LARGE SCALE GENOMIC DNA]</scope>
    <source>
        <strain evidence="1 2">Ug99</strain>
    </source>
</reference>
<gene>
    <name evidence="1" type="ORF">PGTUg99_003566</name>
</gene>
<protein>
    <submittedName>
        <fullName evidence="1">Uncharacterized protein</fullName>
    </submittedName>
</protein>
<proteinExistence type="predicted"/>
<evidence type="ECO:0000313" key="2">
    <source>
        <dbReference type="Proteomes" id="UP000325313"/>
    </source>
</evidence>
<comment type="caution">
    <text evidence="1">The sequence shown here is derived from an EMBL/GenBank/DDBJ whole genome shotgun (WGS) entry which is preliminary data.</text>
</comment>
<dbReference type="AlphaFoldDB" id="A0A5B0N912"/>
<dbReference type="Proteomes" id="UP000325313">
    <property type="component" value="Unassembled WGS sequence"/>
</dbReference>